<dbReference type="SUPFAM" id="SSF63411">
    <property type="entry name" value="LuxS/MPP-like metallohydrolase"/>
    <property type="match status" value="2"/>
</dbReference>
<accession>A0A175A8U6</accession>
<evidence type="ECO:0000313" key="3">
    <source>
        <dbReference type="Proteomes" id="UP000095662"/>
    </source>
</evidence>
<dbReference type="PANTHER" id="PTHR11851">
    <property type="entry name" value="METALLOPROTEASE"/>
    <property type="match status" value="1"/>
</dbReference>
<dbReference type="OrthoDB" id="9762085at2"/>
<dbReference type="AlphaFoldDB" id="A0A175A8U6"/>
<dbReference type="STRING" id="39492.ERS852540_02569"/>
<organism evidence="2 3">
    <name type="scientific">[Eubacterium] siraeum</name>
    <dbReference type="NCBI Taxonomy" id="39492"/>
    <lineage>
        <taxon>Bacteria</taxon>
        <taxon>Bacillati</taxon>
        <taxon>Bacillota</taxon>
        <taxon>Clostridia</taxon>
        <taxon>Eubacteriales</taxon>
        <taxon>Oscillospiraceae</taxon>
        <taxon>Oscillospiraceae incertae sedis</taxon>
    </lineage>
</organism>
<proteinExistence type="predicted"/>
<dbReference type="PANTHER" id="PTHR11851:SF186">
    <property type="entry name" value="INACTIVE METALLOPROTEASE YMFF-RELATED"/>
    <property type="match status" value="1"/>
</dbReference>
<reference evidence="2 3" key="1">
    <citation type="submission" date="2015-09" db="EMBL/GenBank/DDBJ databases">
        <authorList>
            <consortium name="Pathogen Informatics"/>
        </authorList>
    </citation>
    <scope>NUCLEOTIDE SEQUENCE [LARGE SCALE GENOMIC DNA]</scope>
    <source>
        <strain evidence="2 3">2789STDY5834928</strain>
    </source>
</reference>
<name>A0A175A8U6_9FIRM</name>
<dbReference type="EMBL" id="CZBY01000034">
    <property type="protein sequence ID" value="CUQ92636.1"/>
    <property type="molecule type" value="Genomic_DNA"/>
</dbReference>
<dbReference type="InterPro" id="IPR050361">
    <property type="entry name" value="MPP/UQCRC_Complex"/>
</dbReference>
<feature type="domain" description="Peptidase M16 C-terminal" evidence="1">
    <location>
        <begin position="185"/>
        <end position="352"/>
    </location>
</feature>
<dbReference type="NCBIfam" id="NF047422">
    <property type="entry name" value="YfmF_fam"/>
    <property type="match status" value="1"/>
</dbReference>
<evidence type="ECO:0000313" key="2">
    <source>
        <dbReference type="EMBL" id="CUQ92636.1"/>
    </source>
</evidence>
<sequence length="427" mass="47625">MNNIINRRKIADGVYFSSITDKRYKKNLISVAFSTQLSEDTATENVIVPVLLTKCNSKLPTYKAFNNKMSRLYASGIGGTAGRQYDLQTISFGAYYLDDIYALSREKMTGIMTDILIDCLTSPVTENGVFSEKFVELEKKTVIDNIETAINDKRSYAIERAMKTICKGEPASVCSYGTVEKAKLITPDSAYKAYRRMLETMPCEIICTGCSDFEGVAEKFAAAFEKAGRHDIENTTIALSPVKTQTEEVTERLTVNQSKLVIGFKSHSDDDAALVLLQKIFGGTTSSKLFRNVREKMSLCYYCSAARNDLKGIMLVNSGVENENIEKTKEAVIDQLEEIKNGNFTNEDINFAEMAIKNDFKSVADSAGNVSNWYFDCIRKNDIVTPEEKLGRYLGVSKERIIAAAKSMVLDSVYVLTGNENREKELS</sequence>
<dbReference type="InterPro" id="IPR011249">
    <property type="entry name" value="Metalloenz_LuxS/M16"/>
</dbReference>
<dbReference type="GO" id="GO:0046872">
    <property type="term" value="F:metal ion binding"/>
    <property type="evidence" value="ECO:0007669"/>
    <property type="project" value="InterPro"/>
</dbReference>
<evidence type="ECO:0000259" key="1">
    <source>
        <dbReference type="Pfam" id="PF05193"/>
    </source>
</evidence>
<dbReference type="Gene3D" id="3.30.830.10">
    <property type="entry name" value="Metalloenzyme, LuxS/M16 peptidase-like"/>
    <property type="match status" value="2"/>
</dbReference>
<dbReference type="Proteomes" id="UP000095662">
    <property type="component" value="Unassembled WGS sequence"/>
</dbReference>
<dbReference type="InterPro" id="IPR007863">
    <property type="entry name" value="Peptidase_M16_C"/>
</dbReference>
<gene>
    <name evidence="2" type="ORF">ERS852540_02569</name>
</gene>
<dbReference type="Pfam" id="PF05193">
    <property type="entry name" value="Peptidase_M16_C"/>
    <property type="match status" value="1"/>
</dbReference>
<protein>
    <submittedName>
        <fullName evidence="2">Peptidase M16 inactive domain</fullName>
    </submittedName>
</protein>